<dbReference type="RefSeq" id="WP_150207023.1">
    <property type="nucleotide sequence ID" value="NZ_CP029190.1"/>
</dbReference>
<evidence type="ECO:0000259" key="2">
    <source>
        <dbReference type="Pfam" id="PF14016"/>
    </source>
</evidence>
<evidence type="ECO:0000256" key="1">
    <source>
        <dbReference type="SAM" id="SignalP"/>
    </source>
</evidence>
<proteinExistence type="predicted"/>
<organism evidence="3 4">
    <name type="scientific">Streptomyces venezuelae</name>
    <dbReference type="NCBI Taxonomy" id="54571"/>
    <lineage>
        <taxon>Bacteria</taxon>
        <taxon>Bacillati</taxon>
        <taxon>Actinomycetota</taxon>
        <taxon>Actinomycetes</taxon>
        <taxon>Kitasatosporales</taxon>
        <taxon>Streptomycetaceae</taxon>
        <taxon>Streptomyces</taxon>
    </lineage>
</organism>
<name>A0A5P2D1H9_STRVZ</name>
<feature type="signal peptide" evidence="1">
    <location>
        <begin position="1"/>
        <end position="31"/>
    </location>
</feature>
<reference evidence="3 4" key="1">
    <citation type="submission" date="2018-05" db="EMBL/GenBank/DDBJ databases">
        <title>Streptomyces venezuelae.</title>
        <authorList>
            <person name="Kim W."/>
            <person name="Lee N."/>
            <person name="Cho B.-K."/>
        </authorList>
    </citation>
    <scope>NUCLEOTIDE SEQUENCE [LARGE SCALE GENOMIC DNA]</scope>
    <source>
        <strain evidence="3 4">ATCC 21782</strain>
    </source>
</reference>
<dbReference type="EMBL" id="CP029190">
    <property type="protein sequence ID" value="QES47898.1"/>
    <property type="molecule type" value="Genomic_DNA"/>
</dbReference>
<accession>A0A5P2D1H9</accession>
<feature type="domain" description="DUF4232" evidence="2">
    <location>
        <begin position="60"/>
        <end position="191"/>
    </location>
</feature>
<dbReference type="Pfam" id="PF14016">
    <property type="entry name" value="DUF4232"/>
    <property type="match status" value="1"/>
</dbReference>
<keyword evidence="1" id="KW-0732">Signal</keyword>
<evidence type="ECO:0000313" key="4">
    <source>
        <dbReference type="Proteomes" id="UP000325211"/>
    </source>
</evidence>
<protein>
    <submittedName>
        <fullName evidence="3">Tat pathway signal sequence domain protein</fullName>
    </submittedName>
</protein>
<dbReference type="OrthoDB" id="4304390at2"/>
<dbReference type="Proteomes" id="UP000325211">
    <property type="component" value="Chromosome"/>
</dbReference>
<feature type="chain" id="PRO_5024875696" evidence="1">
    <location>
        <begin position="32"/>
        <end position="192"/>
    </location>
</feature>
<dbReference type="InterPro" id="IPR025326">
    <property type="entry name" value="DUF4232"/>
</dbReference>
<dbReference type="AlphaFoldDB" id="A0A5P2D1H9"/>
<gene>
    <name evidence="3" type="ORF">DEJ50_08805</name>
</gene>
<evidence type="ECO:0000313" key="3">
    <source>
        <dbReference type="EMBL" id="QES47898.1"/>
    </source>
</evidence>
<sequence>MKGTRKRGAVRTSSVLLAAGLLAGTVSAASAAGPASVSASSQASASADATVSLRAPLAPCRSSQLVADSAERAGATQVRVTVTNDGPRACELRGFPTVALAGQGSPDRNKPLDVRRQGMARTVRLPVGGTATTQLTFTPVLGEADGYCASGADPVVAPSIVVGVGGGQLQLGVADGGDFALCGNSVRATAFR</sequence>